<organism evidence="2 3">
    <name type="scientific">Cutaneotrichosporon oleaginosum</name>
    <dbReference type="NCBI Taxonomy" id="879819"/>
    <lineage>
        <taxon>Eukaryota</taxon>
        <taxon>Fungi</taxon>
        <taxon>Dikarya</taxon>
        <taxon>Basidiomycota</taxon>
        <taxon>Agaricomycotina</taxon>
        <taxon>Tremellomycetes</taxon>
        <taxon>Trichosporonales</taxon>
        <taxon>Trichosporonaceae</taxon>
        <taxon>Cutaneotrichosporon</taxon>
    </lineage>
</organism>
<reference evidence="2 3" key="1">
    <citation type="submission" date="2015-03" db="EMBL/GenBank/DDBJ databases">
        <title>Genomics and transcriptomics of the oil-accumulating basidiomycete yeast T. oleaginosus allow insights into substrate utilization and the diverse evolutionary trajectories of mating systems in fungi.</title>
        <authorList>
            <consortium name="DOE Joint Genome Institute"/>
            <person name="Kourist R."/>
            <person name="Kracht O."/>
            <person name="Bracharz F."/>
            <person name="Lipzen A."/>
            <person name="Nolan M."/>
            <person name="Ohm R."/>
            <person name="Grigoriev I."/>
            <person name="Sun S."/>
            <person name="Heitman J."/>
            <person name="Bruck T."/>
            <person name="Nowrousian M."/>
        </authorList>
    </citation>
    <scope>NUCLEOTIDE SEQUENCE [LARGE SCALE GENOMIC DNA]</scope>
    <source>
        <strain evidence="2 3">IBC0246</strain>
    </source>
</reference>
<protein>
    <submittedName>
        <fullName evidence="2">Uncharacterized protein</fullName>
    </submittedName>
</protein>
<dbReference type="RefSeq" id="XP_018277350.1">
    <property type="nucleotide sequence ID" value="XM_018424847.1"/>
</dbReference>
<name>A0A0J1AZT3_9TREE</name>
<evidence type="ECO:0000313" key="3">
    <source>
        <dbReference type="Proteomes" id="UP000053611"/>
    </source>
</evidence>
<evidence type="ECO:0000256" key="1">
    <source>
        <dbReference type="SAM" id="MobiDB-lite"/>
    </source>
</evidence>
<dbReference type="AlphaFoldDB" id="A0A0J1AZT3"/>
<evidence type="ECO:0000313" key="2">
    <source>
        <dbReference type="EMBL" id="KLT40859.1"/>
    </source>
</evidence>
<feature type="region of interest" description="Disordered" evidence="1">
    <location>
        <begin position="1"/>
        <end position="41"/>
    </location>
</feature>
<dbReference type="EMBL" id="KQ087227">
    <property type="protein sequence ID" value="KLT40859.1"/>
    <property type="molecule type" value="Genomic_DNA"/>
</dbReference>
<keyword evidence="3" id="KW-1185">Reference proteome</keyword>
<gene>
    <name evidence="2" type="ORF">CC85DRAFT_292979</name>
</gene>
<accession>A0A0J1AZT3</accession>
<dbReference type="Proteomes" id="UP000053611">
    <property type="component" value="Unassembled WGS sequence"/>
</dbReference>
<proteinExistence type="predicted"/>
<dbReference type="GeneID" id="28985450"/>
<feature type="compositionally biased region" description="Acidic residues" evidence="1">
    <location>
        <begin position="29"/>
        <end position="38"/>
    </location>
</feature>
<sequence>MAPRHLLPSASPVQVESPPPLSPPRWAAEEWEEWEDPPDALPPSLRAYSQPRQEFKVSITSPAGRIPLFRAWQQAIWNDTEAEVDDQPLNMESKLRAILSLRGTRTIDVVGAIIDPRPALIFQLIGRPITLRLRRDETGIAPQMASGAALPPDFDVIKLYSLVVENVHTAVMFCDLWDTLHPALQHPDVSHPSLTQSKQRLRRVVLNLSFDPSTLFIPPDLNDAEFPLSVHEVVLVFRAVPGHRPRGAVRAEPDDIARYLDLLFETIGFYIRDMAHTIVNVTDLNPAWGGSEGADWITLIREKIRRDLALRSPEREREAPDDLLQRQLRFLSLDEFRHEVGEEQFRIETVEELDKQP</sequence>